<proteinExistence type="predicted"/>
<dbReference type="Proteomes" id="UP000516160">
    <property type="component" value="Chromosome"/>
</dbReference>
<dbReference type="EMBL" id="CP058559">
    <property type="protein sequence ID" value="QNO14343.1"/>
    <property type="molecule type" value="Genomic_DNA"/>
</dbReference>
<dbReference type="SUPFAM" id="SSF52540">
    <property type="entry name" value="P-loop containing nucleoside triphosphate hydrolases"/>
    <property type="match status" value="1"/>
</dbReference>
<organism evidence="1 2">
    <name type="scientific">Alkalicella caledoniensis</name>
    <dbReference type="NCBI Taxonomy" id="2731377"/>
    <lineage>
        <taxon>Bacteria</taxon>
        <taxon>Bacillati</taxon>
        <taxon>Bacillota</taxon>
        <taxon>Clostridia</taxon>
        <taxon>Eubacteriales</taxon>
        <taxon>Proteinivoracaceae</taxon>
        <taxon>Alkalicella</taxon>
    </lineage>
</organism>
<dbReference type="Gene3D" id="3.40.50.300">
    <property type="entry name" value="P-loop containing nucleotide triphosphate hydrolases"/>
    <property type="match status" value="1"/>
</dbReference>
<dbReference type="KEGG" id="acae:HYG86_05925"/>
<reference evidence="1 2" key="1">
    <citation type="submission" date="2020-07" db="EMBL/GenBank/DDBJ databases">
        <title>Alkalicella. sp. LB2 genome.</title>
        <authorList>
            <person name="Postec A."/>
            <person name="Quemeneur M."/>
        </authorList>
    </citation>
    <scope>NUCLEOTIDE SEQUENCE [LARGE SCALE GENOMIC DNA]</scope>
    <source>
        <strain evidence="1 2">LB2</strain>
    </source>
</reference>
<evidence type="ECO:0000313" key="1">
    <source>
        <dbReference type="EMBL" id="QNO14343.1"/>
    </source>
</evidence>
<accession>A0A7G9W6N1</accession>
<dbReference type="PANTHER" id="PTHR37816">
    <property type="entry name" value="YALI0E33011P"/>
    <property type="match status" value="1"/>
</dbReference>
<gene>
    <name evidence="1" type="ORF">HYG86_05925</name>
</gene>
<dbReference type="InterPro" id="IPR027417">
    <property type="entry name" value="P-loop_NTPase"/>
</dbReference>
<evidence type="ECO:0000313" key="2">
    <source>
        <dbReference type="Proteomes" id="UP000516160"/>
    </source>
</evidence>
<dbReference type="AlphaFoldDB" id="A0A7G9W6N1"/>
<sequence length="174" mass="20751">MKKILVIGIVASGKTTLAKRLSKTLGIPWFELDCIVYHQTENERYKRTQEEQIAVINNIDSGGSWIFEGTDRESYRCLFDMADTIIFLDTPLWKRKSRIFIRFLKQKFGFEKSHYKSDIKMLKMMYKWTIDFERNRVSFEEKLKLYNKKLIRLADNKNLKPFQPDSYSKSGNIR</sequence>
<dbReference type="RefSeq" id="WP_213167999.1">
    <property type="nucleotide sequence ID" value="NZ_CP058559.1"/>
</dbReference>
<protein>
    <submittedName>
        <fullName evidence="1">AAA family ATPase</fullName>
    </submittedName>
</protein>
<dbReference type="Pfam" id="PF13238">
    <property type="entry name" value="AAA_18"/>
    <property type="match status" value="1"/>
</dbReference>
<keyword evidence="2" id="KW-1185">Reference proteome</keyword>
<dbReference type="InterPro" id="IPR052922">
    <property type="entry name" value="Cytidylate_Kinase-2"/>
</dbReference>
<dbReference type="PANTHER" id="PTHR37816:SF2">
    <property type="entry name" value="DNA TOPOLOGY MODULATION PROTEIN FLAR-RELATED PROTEIN"/>
    <property type="match status" value="1"/>
</dbReference>
<name>A0A7G9W6N1_ALKCA</name>